<keyword evidence="3" id="KW-1185">Reference proteome</keyword>
<dbReference type="Proteomes" id="UP000279275">
    <property type="component" value="Unassembled WGS sequence"/>
</dbReference>
<comment type="caution">
    <text evidence="2">The sequence shown here is derived from an EMBL/GenBank/DDBJ whole genome shotgun (WGS) entry which is preliminary data.</text>
</comment>
<sequence length="164" mass="17933">MSVIAGPIFQVCWVVEDVAAAEEWFGAQLGITEWLRIPDVHFGPDHCRYRGEPADFTINVSMAYAGEQQLELIEPVRGESLYREFLDAHGPGIHHTAFVADDFAATVAAARAQGHEIAQEGSFPGVGMEFAYFAAGPLGTWIEIMGLSDRMRAMFDQIAARSSA</sequence>
<dbReference type="Gene3D" id="3.10.180.10">
    <property type="entry name" value="2,3-Dihydroxybiphenyl 1,2-Dioxygenase, domain 1"/>
    <property type="match status" value="1"/>
</dbReference>
<reference evidence="2 3" key="1">
    <citation type="submission" date="2018-10" db="EMBL/GenBank/DDBJ databases">
        <title>Isolation from cow dung.</title>
        <authorList>
            <person name="Ling L."/>
        </authorList>
    </citation>
    <scope>NUCLEOTIDE SEQUENCE [LARGE SCALE GENOMIC DNA]</scope>
    <source>
        <strain evidence="2 3">NEAU-LL90</strain>
    </source>
</reference>
<accession>A0A3M2LEC2</accession>
<dbReference type="RefSeq" id="WP_122186783.1">
    <property type="nucleotide sequence ID" value="NZ_RFFH01000001.1"/>
</dbReference>
<name>A0A3M2LEC2_9NOCA</name>
<dbReference type="AlphaFoldDB" id="A0A3M2LEC2"/>
<organism evidence="2 3">
    <name type="scientific">Nocardia stercoris</name>
    <dbReference type="NCBI Taxonomy" id="2483361"/>
    <lineage>
        <taxon>Bacteria</taxon>
        <taxon>Bacillati</taxon>
        <taxon>Actinomycetota</taxon>
        <taxon>Actinomycetes</taxon>
        <taxon>Mycobacteriales</taxon>
        <taxon>Nocardiaceae</taxon>
        <taxon>Nocardia</taxon>
    </lineage>
</organism>
<dbReference type="EMBL" id="RFFH01000001">
    <property type="protein sequence ID" value="RMI35812.1"/>
    <property type="molecule type" value="Genomic_DNA"/>
</dbReference>
<gene>
    <name evidence="2" type="ORF">EBN03_03460</name>
</gene>
<evidence type="ECO:0000313" key="2">
    <source>
        <dbReference type="EMBL" id="RMI35812.1"/>
    </source>
</evidence>
<feature type="domain" description="VOC" evidence="1">
    <location>
        <begin position="7"/>
        <end position="147"/>
    </location>
</feature>
<dbReference type="PROSITE" id="PS51819">
    <property type="entry name" value="VOC"/>
    <property type="match status" value="1"/>
</dbReference>
<evidence type="ECO:0000259" key="1">
    <source>
        <dbReference type="PROSITE" id="PS51819"/>
    </source>
</evidence>
<dbReference type="InterPro" id="IPR037523">
    <property type="entry name" value="VOC_core"/>
</dbReference>
<dbReference type="SUPFAM" id="SSF54593">
    <property type="entry name" value="Glyoxalase/Bleomycin resistance protein/Dihydroxybiphenyl dioxygenase"/>
    <property type="match status" value="1"/>
</dbReference>
<proteinExistence type="predicted"/>
<dbReference type="OrthoDB" id="4578369at2"/>
<protein>
    <submittedName>
        <fullName evidence="2">VOC family protein</fullName>
    </submittedName>
</protein>
<dbReference type="InterPro" id="IPR029068">
    <property type="entry name" value="Glyas_Bleomycin-R_OHBP_Dase"/>
</dbReference>
<dbReference type="Pfam" id="PF13669">
    <property type="entry name" value="Glyoxalase_4"/>
    <property type="match status" value="1"/>
</dbReference>
<evidence type="ECO:0000313" key="3">
    <source>
        <dbReference type="Proteomes" id="UP000279275"/>
    </source>
</evidence>